<keyword evidence="2" id="KW-0378">Hydrolase</keyword>
<dbReference type="InterPro" id="IPR026444">
    <property type="entry name" value="Secre_tail"/>
</dbReference>
<feature type="domain" description="Secretion system C-terminal sorting" evidence="3">
    <location>
        <begin position="318"/>
        <end position="387"/>
    </location>
</feature>
<dbReference type="NCBIfam" id="TIGR04183">
    <property type="entry name" value="Por_Secre_tail"/>
    <property type="match status" value="1"/>
</dbReference>
<dbReference type="GO" id="GO:0016787">
    <property type="term" value="F:hydrolase activity"/>
    <property type="evidence" value="ECO:0007669"/>
    <property type="project" value="UniProtKB-KW"/>
</dbReference>
<keyword evidence="1" id="KW-0732">Signal</keyword>
<dbReference type="SUPFAM" id="SSF53474">
    <property type="entry name" value="alpha/beta-Hydrolases"/>
    <property type="match status" value="1"/>
</dbReference>
<accession>A0A9D7S5D3</accession>
<evidence type="ECO:0000313" key="5">
    <source>
        <dbReference type="Proteomes" id="UP000808349"/>
    </source>
</evidence>
<dbReference type="PANTHER" id="PTHR43037">
    <property type="entry name" value="UNNAMED PRODUCT-RELATED"/>
    <property type="match status" value="1"/>
</dbReference>
<evidence type="ECO:0000256" key="1">
    <source>
        <dbReference type="ARBA" id="ARBA00022729"/>
    </source>
</evidence>
<organism evidence="4 5">
    <name type="scientific">Candidatus Defluviibacterium haderslevense</name>
    <dbReference type="NCBI Taxonomy" id="2981993"/>
    <lineage>
        <taxon>Bacteria</taxon>
        <taxon>Pseudomonadati</taxon>
        <taxon>Bacteroidota</taxon>
        <taxon>Saprospiria</taxon>
        <taxon>Saprospirales</taxon>
        <taxon>Saprospiraceae</taxon>
        <taxon>Candidatus Defluviibacterium</taxon>
    </lineage>
</organism>
<protein>
    <submittedName>
        <fullName evidence="4">T9SS type A sorting domain-containing protein</fullName>
    </submittedName>
</protein>
<dbReference type="Pfam" id="PF18962">
    <property type="entry name" value="Por_Secre_tail"/>
    <property type="match status" value="1"/>
</dbReference>
<dbReference type="AlphaFoldDB" id="A0A9D7S5D3"/>
<reference evidence="4 5" key="1">
    <citation type="submission" date="2020-10" db="EMBL/GenBank/DDBJ databases">
        <title>Connecting structure to function with the recovery of over 1000 high-quality activated sludge metagenome-assembled genomes encoding full-length rRNA genes using long-read sequencing.</title>
        <authorList>
            <person name="Singleton C.M."/>
            <person name="Petriglieri F."/>
            <person name="Kristensen J.M."/>
            <person name="Kirkegaard R.H."/>
            <person name="Michaelsen T.Y."/>
            <person name="Andersen M.H."/>
            <person name="Karst S.M."/>
            <person name="Dueholm M.S."/>
            <person name="Nielsen P.H."/>
            <person name="Albertsen M."/>
        </authorList>
    </citation>
    <scope>NUCLEOTIDE SEQUENCE [LARGE SCALE GENOMIC DNA]</scope>
    <source>
        <strain evidence="4">Ribe_18-Q3-R11-54_BAT3C.373</strain>
    </source>
</reference>
<dbReference type="EMBL" id="JADKFW010000004">
    <property type="protein sequence ID" value="MBK9715998.1"/>
    <property type="molecule type" value="Genomic_DNA"/>
</dbReference>
<evidence type="ECO:0000259" key="3">
    <source>
        <dbReference type="Pfam" id="PF18962"/>
    </source>
</evidence>
<proteinExistence type="predicted"/>
<sequence length="389" mass="43756">MKFNLSCVVYLTCMTSLFAQTRYDINLISEGRLRECIVVKPSTSPPIGGYPIVFMLHGTSQDGELFYDNSGWKELGEQENFITVYPTSLRWCYMDDGVETHGLRWVNGQVTDVPCSGTPQNYISDVHFLKLLAKKIADTFPVNPAMIFASGFSNGSGMIHKLAIDAGDVFAACAGSGSFLSAGDSAKPVHRIPVWAMLGTNDDRFIRPPYTEIPFGADSVLAYLYNPLQRMVDCQGVTQNFTKFETAITHTYEFKENNSADTGQLYRFTLVKDMFHVYPNGMNFRLEAAKLFWEFFKNSVTVNTEHPRNISNEILAIPNPSNDLIELSIPANDKSYQWSVFDAYGRLRMNGNQISGERVQCRKSDLGTGMYIFQVRLGDKVISQKIIFQ</sequence>
<comment type="caution">
    <text evidence="4">The sequence shown here is derived from an EMBL/GenBank/DDBJ whole genome shotgun (WGS) entry which is preliminary data.</text>
</comment>
<evidence type="ECO:0000256" key="2">
    <source>
        <dbReference type="ARBA" id="ARBA00022801"/>
    </source>
</evidence>
<evidence type="ECO:0000313" key="4">
    <source>
        <dbReference type="EMBL" id="MBK9715998.1"/>
    </source>
</evidence>
<dbReference type="Gene3D" id="3.40.50.1820">
    <property type="entry name" value="alpha/beta hydrolase"/>
    <property type="match status" value="1"/>
</dbReference>
<dbReference type="InterPro" id="IPR029058">
    <property type="entry name" value="AB_hydrolase_fold"/>
</dbReference>
<dbReference type="PANTHER" id="PTHR43037:SF5">
    <property type="entry name" value="FERULOYL ESTERASE"/>
    <property type="match status" value="1"/>
</dbReference>
<name>A0A9D7S5D3_9BACT</name>
<gene>
    <name evidence="4" type="ORF">IPO85_00435</name>
</gene>
<dbReference type="Proteomes" id="UP000808349">
    <property type="component" value="Unassembled WGS sequence"/>
</dbReference>
<dbReference type="InterPro" id="IPR050955">
    <property type="entry name" value="Plant_Biomass_Hydrol_Est"/>
</dbReference>